<evidence type="ECO:0000313" key="2">
    <source>
        <dbReference type="Proteomes" id="UP000553980"/>
    </source>
</evidence>
<gene>
    <name evidence="1" type="ORF">GGQ79_001740</name>
</gene>
<keyword evidence="2" id="KW-1185">Reference proteome</keyword>
<dbReference type="Proteomes" id="UP000553980">
    <property type="component" value="Unassembled WGS sequence"/>
</dbReference>
<comment type="caution">
    <text evidence="1">The sequence shown here is derived from an EMBL/GenBank/DDBJ whole genome shotgun (WGS) entry which is preliminary data.</text>
</comment>
<dbReference type="AlphaFoldDB" id="A0AB34YPK6"/>
<evidence type="ECO:0000313" key="1">
    <source>
        <dbReference type="EMBL" id="MBB4093238.1"/>
    </source>
</evidence>
<proteinExistence type="predicted"/>
<protein>
    <submittedName>
        <fullName evidence="1">Uncharacterized protein</fullName>
    </submittedName>
</protein>
<reference evidence="1 2" key="1">
    <citation type="submission" date="2020-08" db="EMBL/GenBank/DDBJ databases">
        <title>Genomic Encyclopedia of Type Strains, Phase IV (KMG-IV): sequencing the most valuable type-strain genomes for metagenomic binning, comparative biology and taxonomic classification.</title>
        <authorList>
            <person name="Goeker M."/>
        </authorList>
    </citation>
    <scope>NUCLEOTIDE SEQUENCE [LARGE SCALE GENOMIC DNA]</scope>
    <source>
        <strain evidence="1 2">DSM 23868</strain>
    </source>
</reference>
<name>A0AB34YPK6_9HYPH</name>
<organism evidence="1 2">
    <name type="scientific">Brucella pecoris</name>
    <dbReference type="NCBI Taxonomy" id="867683"/>
    <lineage>
        <taxon>Bacteria</taxon>
        <taxon>Pseudomonadati</taxon>
        <taxon>Pseudomonadota</taxon>
        <taxon>Alphaproteobacteria</taxon>
        <taxon>Hyphomicrobiales</taxon>
        <taxon>Brucellaceae</taxon>
        <taxon>Brucella/Ochrobactrum group</taxon>
        <taxon>Brucella</taxon>
    </lineage>
</organism>
<sequence>MARPSKIDSVFLANNVTNLILWSENESHEYLTY</sequence>
<accession>A0AB34YPK6</accession>
<dbReference type="EMBL" id="JACIEX010000003">
    <property type="protein sequence ID" value="MBB4093238.1"/>
    <property type="molecule type" value="Genomic_DNA"/>
</dbReference>